<dbReference type="AlphaFoldDB" id="A0A5B0G2W8"/>
<dbReference type="RefSeq" id="WP_149676405.1">
    <property type="nucleotide sequence ID" value="NZ_VTUZ01000071.1"/>
</dbReference>
<dbReference type="GO" id="GO:0016020">
    <property type="term" value="C:membrane"/>
    <property type="evidence" value="ECO:0007669"/>
    <property type="project" value="InterPro"/>
</dbReference>
<keyword evidence="2" id="KW-1003">Cell membrane</keyword>
<organism evidence="8 9">
    <name type="scientific">Paraburkholderia panacisoli</name>
    <dbReference type="NCBI Taxonomy" id="2603818"/>
    <lineage>
        <taxon>Bacteria</taxon>
        <taxon>Pseudomonadati</taxon>
        <taxon>Pseudomonadota</taxon>
        <taxon>Betaproteobacteria</taxon>
        <taxon>Burkholderiales</taxon>
        <taxon>Burkholderiaceae</taxon>
        <taxon>Paraburkholderia</taxon>
    </lineage>
</organism>
<dbReference type="EMBL" id="VTUZ01000071">
    <property type="protein sequence ID" value="KAA0997843.1"/>
    <property type="molecule type" value="Genomic_DNA"/>
</dbReference>
<reference evidence="8 9" key="1">
    <citation type="submission" date="2019-08" db="EMBL/GenBank/DDBJ databases">
        <title>Paraburkholderia sp. DCY113.</title>
        <authorList>
            <person name="Kang J."/>
        </authorList>
    </citation>
    <scope>NUCLEOTIDE SEQUENCE [LARGE SCALE GENOMIC DNA]</scope>
    <source>
        <strain evidence="8 9">DCY113</strain>
    </source>
</reference>
<feature type="chain" id="PRO_5023088618" evidence="7">
    <location>
        <begin position="26"/>
        <end position="44"/>
    </location>
</feature>
<sequence>MTRFVALFLIAATALLMGCNTVAGAGEDISKGGQAIHNSAEQAK</sequence>
<feature type="signal peptide" evidence="7">
    <location>
        <begin position="1"/>
        <end position="25"/>
    </location>
</feature>
<keyword evidence="6 8" id="KW-0449">Lipoprotein</keyword>
<accession>A0A5B0G2W8</accession>
<comment type="similarity">
    <text evidence="1">Belongs to the EcnA/EcnB lipoprotein family.</text>
</comment>
<evidence type="ECO:0000256" key="1">
    <source>
        <dbReference type="ARBA" id="ARBA00010296"/>
    </source>
</evidence>
<keyword evidence="9" id="KW-1185">Reference proteome</keyword>
<evidence type="ECO:0000256" key="4">
    <source>
        <dbReference type="ARBA" id="ARBA00023136"/>
    </source>
</evidence>
<evidence type="ECO:0000256" key="5">
    <source>
        <dbReference type="ARBA" id="ARBA00023139"/>
    </source>
</evidence>
<evidence type="ECO:0000313" key="8">
    <source>
        <dbReference type="EMBL" id="KAA0997843.1"/>
    </source>
</evidence>
<gene>
    <name evidence="8" type="ORF">FVF58_47195</name>
</gene>
<keyword evidence="3 7" id="KW-0732">Signal</keyword>
<dbReference type="InterPro" id="IPR012556">
    <property type="entry name" value="Entericidin"/>
</dbReference>
<comment type="caution">
    <text evidence="8">The sequence shown here is derived from an EMBL/GenBank/DDBJ whole genome shotgun (WGS) entry which is preliminary data.</text>
</comment>
<evidence type="ECO:0000256" key="6">
    <source>
        <dbReference type="ARBA" id="ARBA00023288"/>
    </source>
</evidence>
<evidence type="ECO:0000256" key="2">
    <source>
        <dbReference type="ARBA" id="ARBA00022475"/>
    </source>
</evidence>
<evidence type="ECO:0000313" key="9">
    <source>
        <dbReference type="Proteomes" id="UP000325273"/>
    </source>
</evidence>
<dbReference type="Pfam" id="PF08085">
    <property type="entry name" value="Entericidin"/>
    <property type="match status" value="1"/>
</dbReference>
<name>A0A5B0G2W8_9BURK</name>
<dbReference type="PROSITE" id="PS51257">
    <property type="entry name" value="PROKAR_LIPOPROTEIN"/>
    <property type="match status" value="1"/>
</dbReference>
<dbReference type="GO" id="GO:0009636">
    <property type="term" value="P:response to toxic substance"/>
    <property type="evidence" value="ECO:0007669"/>
    <property type="project" value="InterPro"/>
</dbReference>
<evidence type="ECO:0000256" key="7">
    <source>
        <dbReference type="SAM" id="SignalP"/>
    </source>
</evidence>
<proteinExistence type="inferred from homology"/>
<protein>
    <submittedName>
        <fullName evidence="8">Entericidin A/B family lipoprotein</fullName>
    </submittedName>
</protein>
<keyword evidence="4" id="KW-0472">Membrane</keyword>
<dbReference type="Proteomes" id="UP000325273">
    <property type="component" value="Unassembled WGS sequence"/>
</dbReference>
<keyword evidence="5" id="KW-0564">Palmitate</keyword>
<evidence type="ECO:0000256" key="3">
    <source>
        <dbReference type="ARBA" id="ARBA00022729"/>
    </source>
</evidence>